<dbReference type="GO" id="GO:0009252">
    <property type="term" value="P:peptidoglycan biosynthetic process"/>
    <property type="evidence" value="ECO:0007669"/>
    <property type="project" value="TreeGrafter"/>
</dbReference>
<gene>
    <name evidence="8" type="ORF">HNQ45_000961</name>
</gene>
<dbReference type="SUPFAM" id="SSF51419">
    <property type="entry name" value="PLP-binding barrel"/>
    <property type="match status" value="1"/>
</dbReference>
<dbReference type="SUPFAM" id="SSF50621">
    <property type="entry name" value="Alanine racemase C-terminal domain-like"/>
    <property type="match status" value="1"/>
</dbReference>
<feature type="active site" description="Proton acceptor; specific for D-alanine" evidence="4">
    <location>
        <position position="39"/>
    </location>
</feature>
<dbReference type="SMART" id="SM01005">
    <property type="entry name" value="Ala_racemase_C"/>
    <property type="match status" value="1"/>
</dbReference>
<sequence length="380" mass="43207">MEDRFFRDAYVEVDLDRIYQNYEKMSQLHENKTFIAVVKSNAYGHGAEKVCQFLEGKGVDFFAVGTLDEAIELRMHGIKSKILVLGIINPEHINKAIQHRIALTAPNAKWLEAALENNTREYDKNVWIHIKVNSYMNRYGTDSVKEIKEMIQLIKDSDHFVYEGIFSHLALASSTSYGAQKELDKFKEIVDQVERPKYIHALNSAGALLFDEEYTNAVRIGISLYGYYPSLMVKEKSNINLSPALRLITHVVDSHHLVKNDFVGYDETYIVDKNTEISTIPVGYGDGLLRQHSGYAVKVNGENRPIVGRVCMDASMIEVDAKAGDEVIIIDNDYDSPQSLERFSEHVGSIPYESTCLLTRRLPRIYKESDQVSISNDILK</sequence>
<dbReference type="RefSeq" id="WP_183673965.1">
    <property type="nucleotide sequence ID" value="NZ_CBCRYX010000007.1"/>
</dbReference>
<dbReference type="Pfam" id="PF00842">
    <property type="entry name" value="Ala_racemase_C"/>
    <property type="match status" value="1"/>
</dbReference>
<dbReference type="AlphaFoldDB" id="A0A9Q2CZE1"/>
<dbReference type="FunFam" id="3.20.20.10:FF:000002">
    <property type="entry name" value="Alanine racemase"/>
    <property type="match status" value="1"/>
</dbReference>
<evidence type="ECO:0000256" key="2">
    <source>
        <dbReference type="ARBA" id="ARBA00022898"/>
    </source>
</evidence>
<feature type="binding site" evidence="4 6">
    <location>
        <position position="312"/>
    </location>
    <ligand>
        <name>substrate</name>
    </ligand>
</feature>
<feature type="binding site" evidence="4 6">
    <location>
        <position position="138"/>
    </location>
    <ligand>
        <name>substrate</name>
    </ligand>
</feature>
<dbReference type="GO" id="GO:0005829">
    <property type="term" value="C:cytosol"/>
    <property type="evidence" value="ECO:0007669"/>
    <property type="project" value="TreeGrafter"/>
</dbReference>
<evidence type="ECO:0000313" key="8">
    <source>
        <dbReference type="EMBL" id="MBB5176077.1"/>
    </source>
</evidence>
<dbReference type="NCBIfam" id="TIGR00492">
    <property type="entry name" value="alr"/>
    <property type="match status" value="1"/>
</dbReference>
<evidence type="ECO:0000256" key="6">
    <source>
        <dbReference type="PIRSR" id="PIRSR600821-52"/>
    </source>
</evidence>
<dbReference type="InterPro" id="IPR020622">
    <property type="entry name" value="Ala_racemase_pyridoxalP-BS"/>
</dbReference>
<dbReference type="InterPro" id="IPR011079">
    <property type="entry name" value="Ala_racemase_C"/>
</dbReference>
<dbReference type="InterPro" id="IPR029066">
    <property type="entry name" value="PLP-binding_barrel"/>
</dbReference>
<proteinExistence type="inferred from homology"/>
<dbReference type="Pfam" id="PF01168">
    <property type="entry name" value="Ala_racemase_N"/>
    <property type="match status" value="1"/>
</dbReference>
<dbReference type="PANTHER" id="PTHR30511:SF0">
    <property type="entry name" value="ALANINE RACEMASE, CATABOLIC-RELATED"/>
    <property type="match status" value="1"/>
</dbReference>
<dbReference type="CDD" id="cd00430">
    <property type="entry name" value="PLPDE_III_AR"/>
    <property type="match status" value="1"/>
</dbReference>
<dbReference type="GO" id="GO:0030632">
    <property type="term" value="P:D-alanine biosynthetic process"/>
    <property type="evidence" value="ECO:0007669"/>
    <property type="project" value="UniProtKB-UniRule"/>
</dbReference>
<comment type="pathway">
    <text evidence="4">Amino-acid biosynthesis; D-alanine biosynthesis; D-alanine from L-alanine: step 1/1.</text>
</comment>
<dbReference type="PANTHER" id="PTHR30511">
    <property type="entry name" value="ALANINE RACEMASE"/>
    <property type="match status" value="1"/>
</dbReference>
<evidence type="ECO:0000259" key="7">
    <source>
        <dbReference type="SMART" id="SM01005"/>
    </source>
</evidence>
<dbReference type="EC" id="5.1.1.1" evidence="4"/>
<dbReference type="Gene3D" id="3.20.20.10">
    <property type="entry name" value="Alanine racemase"/>
    <property type="match status" value="1"/>
</dbReference>
<reference evidence="8 9" key="1">
    <citation type="submission" date="2020-08" db="EMBL/GenBank/DDBJ databases">
        <title>Genomic Encyclopedia of Type Strains, Phase IV (KMG-IV): sequencing the most valuable type-strain genomes for metagenomic binning, comparative biology and taxonomic classification.</title>
        <authorList>
            <person name="Goeker M."/>
        </authorList>
    </citation>
    <scope>NUCLEOTIDE SEQUENCE [LARGE SCALE GENOMIC DNA]</scope>
    <source>
        <strain evidence="8 9">DSM 19163</strain>
    </source>
</reference>
<dbReference type="GO" id="GO:0008784">
    <property type="term" value="F:alanine racemase activity"/>
    <property type="evidence" value="ECO:0007669"/>
    <property type="project" value="UniProtKB-UniRule"/>
</dbReference>
<comment type="catalytic activity">
    <reaction evidence="4">
        <text>L-alanine = D-alanine</text>
        <dbReference type="Rhea" id="RHEA:20249"/>
        <dbReference type="ChEBI" id="CHEBI:57416"/>
        <dbReference type="ChEBI" id="CHEBI:57972"/>
        <dbReference type="EC" id="5.1.1.1"/>
    </reaction>
</comment>
<dbReference type="EMBL" id="JACHHF010000004">
    <property type="protein sequence ID" value="MBB5176077.1"/>
    <property type="molecule type" value="Genomic_DNA"/>
</dbReference>
<evidence type="ECO:0000256" key="5">
    <source>
        <dbReference type="PIRSR" id="PIRSR600821-50"/>
    </source>
</evidence>
<keyword evidence="9" id="KW-1185">Reference proteome</keyword>
<feature type="domain" description="Alanine racemase C-terminal" evidence="7">
    <location>
        <begin position="244"/>
        <end position="367"/>
    </location>
</feature>
<evidence type="ECO:0000256" key="3">
    <source>
        <dbReference type="ARBA" id="ARBA00023235"/>
    </source>
</evidence>
<feature type="modified residue" description="N6-(pyridoxal phosphate)lysine" evidence="4 5">
    <location>
        <position position="39"/>
    </location>
</feature>
<comment type="similarity">
    <text evidence="4">Belongs to the alanine racemase family.</text>
</comment>
<comment type="cofactor">
    <cofactor evidence="1 4 5">
        <name>pyridoxal 5'-phosphate</name>
        <dbReference type="ChEBI" id="CHEBI:597326"/>
    </cofactor>
</comment>
<dbReference type="Gene3D" id="2.40.37.10">
    <property type="entry name" value="Lyase, Ornithine Decarboxylase, Chain A, domain 1"/>
    <property type="match status" value="1"/>
</dbReference>
<comment type="caution">
    <text evidence="8">The sequence shown here is derived from an EMBL/GenBank/DDBJ whole genome shotgun (WGS) entry which is preliminary data.</text>
</comment>
<dbReference type="GO" id="GO:0030170">
    <property type="term" value="F:pyridoxal phosphate binding"/>
    <property type="evidence" value="ECO:0007669"/>
    <property type="project" value="UniProtKB-UniRule"/>
</dbReference>
<protein>
    <recommendedName>
        <fullName evidence="4">Alanine racemase</fullName>
        <ecNumber evidence="4">5.1.1.1</ecNumber>
    </recommendedName>
</protein>
<organism evidence="8 9">
    <name type="scientific">Nosocomiicoccus ampullae</name>
    <dbReference type="NCBI Taxonomy" id="489910"/>
    <lineage>
        <taxon>Bacteria</taxon>
        <taxon>Bacillati</taxon>
        <taxon>Bacillota</taxon>
        <taxon>Bacilli</taxon>
        <taxon>Bacillales</taxon>
        <taxon>Staphylococcaceae</taxon>
        <taxon>Nosocomiicoccus</taxon>
    </lineage>
</organism>
<dbReference type="InterPro" id="IPR009006">
    <property type="entry name" value="Ala_racemase/Decarboxylase_C"/>
</dbReference>
<keyword evidence="2 4" id="KW-0663">Pyridoxal phosphate</keyword>
<accession>A0A9Q2CZE1</accession>
<name>A0A9Q2CZE1_9STAP</name>
<keyword evidence="3 4" id="KW-0413">Isomerase</keyword>
<comment type="function">
    <text evidence="4">Catalyzes the interconversion of L-alanine and D-alanine. May also act on other amino acids.</text>
</comment>
<dbReference type="PROSITE" id="PS00395">
    <property type="entry name" value="ALANINE_RACEMASE"/>
    <property type="match status" value="1"/>
</dbReference>
<dbReference type="InterPro" id="IPR000821">
    <property type="entry name" value="Ala_racemase"/>
</dbReference>
<dbReference type="Proteomes" id="UP000579136">
    <property type="component" value="Unassembled WGS sequence"/>
</dbReference>
<evidence type="ECO:0000256" key="4">
    <source>
        <dbReference type="HAMAP-Rule" id="MF_01201"/>
    </source>
</evidence>
<dbReference type="PRINTS" id="PR00992">
    <property type="entry name" value="ALARACEMASE"/>
</dbReference>
<dbReference type="InterPro" id="IPR001608">
    <property type="entry name" value="Ala_racemase_N"/>
</dbReference>
<evidence type="ECO:0000313" key="9">
    <source>
        <dbReference type="Proteomes" id="UP000579136"/>
    </source>
</evidence>
<evidence type="ECO:0000256" key="1">
    <source>
        <dbReference type="ARBA" id="ARBA00001933"/>
    </source>
</evidence>
<feature type="active site" description="Proton acceptor; specific for L-alanine" evidence="4">
    <location>
        <position position="265"/>
    </location>
</feature>
<dbReference type="HAMAP" id="MF_01201">
    <property type="entry name" value="Ala_racemase"/>
    <property type="match status" value="1"/>
</dbReference>